<dbReference type="STRING" id="945713.IALB_1359"/>
<dbReference type="GO" id="GO:0015031">
    <property type="term" value="P:protein transport"/>
    <property type="evidence" value="ECO:0007669"/>
    <property type="project" value="UniProtKB-KW"/>
</dbReference>
<evidence type="ECO:0000256" key="3">
    <source>
        <dbReference type="ARBA" id="ARBA00022475"/>
    </source>
</evidence>
<dbReference type="Proteomes" id="UP000007394">
    <property type="component" value="Chromosome"/>
</dbReference>
<sequence>MKFKTSKEPLSIFAYSSLTDIVMLLLIFFLLTSQFVIQTGVKVKLPGSKTNEKTEPARMIVTLTEGGAVYAGSEEVSIDLLPAKLTELKAQVNQDNLIIRADKTVAIELVIKVIDAAKISGIEKFTIETEKEQL</sequence>
<dbReference type="PANTHER" id="PTHR30558">
    <property type="entry name" value="EXBD MEMBRANE COMPONENT OF PMF-DRIVEN MACROMOLECULE IMPORT SYSTEM"/>
    <property type="match status" value="1"/>
</dbReference>
<keyword evidence="7" id="KW-0813">Transport</keyword>
<evidence type="ECO:0000256" key="8">
    <source>
        <dbReference type="SAM" id="Phobius"/>
    </source>
</evidence>
<name>I0AJB2_IGNAJ</name>
<dbReference type="GO" id="GO:0005886">
    <property type="term" value="C:plasma membrane"/>
    <property type="evidence" value="ECO:0007669"/>
    <property type="project" value="UniProtKB-SubCell"/>
</dbReference>
<protein>
    <submittedName>
        <fullName evidence="9">Biopolymer transport protein</fullName>
    </submittedName>
</protein>
<keyword evidence="10" id="KW-1185">Reference proteome</keyword>
<gene>
    <name evidence="9" type="ordered locus">IALB_1359</name>
</gene>
<dbReference type="GO" id="GO:0022857">
    <property type="term" value="F:transmembrane transporter activity"/>
    <property type="evidence" value="ECO:0007669"/>
    <property type="project" value="InterPro"/>
</dbReference>
<accession>I0AJB2</accession>
<keyword evidence="5 8" id="KW-1133">Transmembrane helix</keyword>
<evidence type="ECO:0000313" key="9">
    <source>
        <dbReference type="EMBL" id="AFH49069.1"/>
    </source>
</evidence>
<dbReference type="OrthoDB" id="9793581at2"/>
<keyword evidence="6 8" id="KW-0472">Membrane</keyword>
<dbReference type="AlphaFoldDB" id="I0AJB2"/>
<evidence type="ECO:0000313" key="10">
    <source>
        <dbReference type="Proteomes" id="UP000007394"/>
    </source>
</evidence>
<dbReference type="Gene3D" id="3.30.420.270">
    <property type="match status" value="1"/>
</dbReference>
<comment type="subcellular location">
    <subcellularLocation>
        <location evidence="1">Cell membrane</location>
        <topology evidence="1">Single-pass membrane protein</topology>
    </subcellularLocation>
    <subcellularLocation>
        <location evidence="7">Cell membrane</location>
        <topology evidence="7">Single-pass type II membrane protein</topology>
    </subcellularLocation>
</comment>
<comment type="similarity">
    <text evidence="2 7">Belongs to the ExbD/TolR family.</text>
</comment>
<evidence type="ECO:0000256" key="2">
    <source>
        <dbReference type="ARBA" id="ARBA00005811"/>
    </source>
</evidence>
<evidence type="ECO:0000256" key="7">
    <source>
        <dbReference type="RuleBase" id="RU003879"/>
    </source>
</evidence>
<proteinExistence type="inferred from homology"/>
<feature type="transmembrane region" description="Helical" evidence="8">
    <location>
        <begin position="12"/>
        <end position="31"/>
    </location>
</feature>
<evidence type="ECO:0000256" key="6">
    <source>
        <dbReference type="ARBA" id="ARBA00023136"/>
    </source>
</evidence>
<dbReference type="Pfam" id="PF02472">
    <property type="entry name" value="ExbD"/>
    <property type="match status" value="1"/>
</dbReference>
<evidence type="ECO:0000256" key="5">
    <source>
        <dbReference type="ARBA" id="ARBA00022989"/>
    </source>
</evidence>
<dbReference type="KEGG" id="ial:IALB_1359"/>
<keyword evidence="4 7" id="KW-0812">Transmembrane</keyword>
<evidence type="ECO:0000256" key="1">
    <source>
        <dbReference type="ARBA" id="ARBA00004162"/>
    </source>
</evidence>
<dbReference type="RefSeq" id="WP_014560224.1">
    <property type="nucleotide sequence ID" value="NC_017464.1"/>
</dbReference>
<dbReference type="eggNOG" id="COG0848">
    <property type="taxonomic scope" value="Bacteria"/>
</dbReference>
<reference evidence="9 10" key="1">
    <citation type="journal article" date="2012" name="Front. Microbiol.">
        <title>Complete genome of Ignavibacterium album, a metabolically versatile, flagellated, facultative anaerobe from the phylum Chlorobi.</title>
        <authorList>
            <person name="Liu Z."/>
            <person name="Frigaard N.-U."/>
            <person name="Vogl K."/>
            <person name="Iino T."/>
            <person name="Ohkuma M."/>
            <person name="Overmann J."/>
            <person name="Bryant D.A."/>
        </authorList>
    </citation>
    <scope>NUCLEOTIDE SEQUENCE [LARGE SCALE GENOMIC DNA]</scope>
    <source>
        <strain evidence="10">DSM 19864 / JCM 16511 / NBRC 101810 / Mat9-16</strain>
    </source>
</reference>
<organism evidence="9 10">
    <name type="scientific">Ignavibacterium album (strain DSM 19864 / JCM 16511 / NBRC 101810 / Mat9-16)</name>
    <dbReference type="NCBI Taxonomy" id="945713"/>
    <lineage>
        <taxon>Bacteria</taxon>
        <taxon>Pseudomonadati</taxon>
        <taxon>Ignavibacteriota</taxon>
        <taxon>Ignavibacteria</taxon>
        <taxon>Ignavibacteriales</taxon>
        <taxon>Ignavibacteriaceae</taxon>
        <taxon>Ignavibacterium</taxon>
    </lineage>
</organism>
<dbReference type="EMBL" id="CP003418">
    <property type="protein sequence ID" value="AFH49069.1"/>
    <property type="molecule type" value="Genomic_DNA"/>
</dbReference>
<keyword evidence="7" id="KW-0653">Protein transport</keyword>
<dbReference type="InterPro" id="IPR003400">
    <property type="entry name" value="ExbD"/>
</dbReference>
<evidence type="ECO:0000256" key="4">
    <source>
        <dbReference type="ARBA" id="ARBA00022692"/>
    </source>
</evidence>
<dbReference type="HOGENOM" id="CLU_085305_3_2_10"/>
<keyword evidence="3" id="KW-1003">Cell membrane</keyword>